<keyword evidence="5" id="KW-0493">Microtubule</keyword>
<evidence type="ECO:0000256" key="2">
    <source>
        <dbReference type="ARBA" id="ARBA00005479"/>
    </source>
</evidence>
<evidence type="ECO:0000256" key="7">
    <source>
        <dbReference type="ARBA" id="ARBA00023054"/>
    </source>
</evidence>
<keyword evidence="6" id="KW-0498">Mitosis</keyword>
<dbReference type="GO" id="GO:0005874">
    <property type="term" value="C:microtubule"/>
    <property type="evidence" value="ECO:0007669"/>
    <property type="project" value="UniProtKB-KW"/>
</dbReference>
<evidence type="ECO:0000256" key="3">
    <source>
        <dbReference type="ARBA" id="ARBA00022490"/>
    </source>
</evidence>
<evidence type="ECO:0000313" key="11">
    <source>
        <dbReference type="Proteomes" id="UP000694388"/>
    </source>
</evidence>
<dbReference type="PRINTS" id="PR02087">
    <property type="entry name" value="HAUSAUGMINL1"/>
</dbReference>
<evidence type="ECO:0000256" key="9">
    <source>
        <dbReference type="ARBA" id="ARBA00023306"/>
    </source>
</evidence>
<keyword evidence="7" id="KW-0175">Coiled coil</keyword>
<keyword evidence="11" id="KW-1185">Reference proteome</keyword>
<evidence type="ECO:0000256" key="1">
    <source>
        <dbReference type="ARBA" id="ARBA00004186"/>
    </source>
</evidence>
<name>A0A8C4QJQ5_EPTBU</name>
<evidence type="ECO:0000256" key="6">
    <source>
        <dbReference type="ARBA" id="ARBA00022776"/>
    </source>
</evidence>
<protein>
    <recommendedName>
        <fullName evidence="12">HAUS augmin-like complex subunit 1</fullName>
    </recommendedName>
</protein>
<keyword evidence="9" id="KW-0131">Cell cycle</keyword>
<dbReference type="PANTHER" id="PTHR31570">
    <property type="entry name" value="HAUS AUGMIN-LIKE COMPLEX SUBUNIT 1"/>
    <property type="match status" value="1"/>
</dbReference>
<evidence type="ECO:0000256" key="5">
    <source>
        <dbReference type="ARBA" id="ARBA00022701"/>
    </source>
</evidence>
<dbReference type="Pfam" id="PF25762">
    <property type="entry name" value="HAUS1"/>
    <property type="match status" value="1"/>
</dbReference>
<evidence type="ECO:0008006" key="12">
    <source>
        <dbReference type="Google" id="ProtNLM"/>
    </source>
</evidence>
<dbReference type="Proteomes" id="UP000694388">
    <property type="component" value="Unplaced"/>
</dbReference>
<dbReference type="GO" id="GO:0051225">
    <property type="term" value="P:spindle assembly"/>
    <property type="evidence" value="ECO:0007669"/>
    <property type="project" value="InterPro"/>
</dbReference>
<dbReference type="PANTHER" id="PTHR31570:SF1">
    <property type="entry name" value="HAUS AUGMIN-LIKE COMPLEX SUBUNIT 1"/>
    <property type="match status" value="1"/>
</dbReference>
<dbReference type="GO" id="GO:0070652">
    <property type="term" value="C:HAUS complex"/>
    <property type="evidence" value="ECO:0007669"/>
    <property type="project" value="InterPro"/>
</dbReference>
<dbReference type="GO" id="GO:0007098">
    <property type="term" value="P:centrosome cycle"/>
    <property type="evidence" value="ECO:0007669"/>
    <property type="project" value="TreeGrafter"/>
</dbReference>
<reference evidence="10" key="1">
    <citation type="submission" date="2025-08" db="UniProtKB">
        <authorList>
            <consortium name="Ensembl"/>
        </authorList>
    </citation>
    <scope>IDENTIFICATION</scope>
</reference>
<evidence type="ECO:0000256" key="8">
    <source>
        <dbReference type="ARBA" id="ARBA00023212"/>
    </source>
</evidence>
<dbReference type="Ensembl" id="ENSEBUT00000017102.1">
    <property type="protein sequence ID" value="ENSEBUP00000016526.1"/>
    <property type="gene ID" value="ENSEBUG00000010367.1"/>
</dbReference>
<dbReference type="AlphaFoldDB" id="A0A8C4QJQ5"/>
<dbReference type="GO" id="GO:0005829">
    <property type="term" value="C:cytosol"/>
    <property type="evidence" value="ECO:0007669"/>
    <property type="project" value="TreeGrafter"/>
</dbReference>
<evidence type="ECO:0000313" key="10">
    <source>
        <dbReference type="Ensembl" id="ENSEBUP00000016526.1"/>
    </source>
</evidence>
<dbReference type="InterPro" id="IPR026243">
    <property type="entry name" value="HAUS1"/>
</dbReference>
<comment type="similarity">
    <text evidence="2">Belongs to the HAUS1 family.</text>
</comment>
<accession>A0A8C4QJQ5</accession>
<evidence type="ECO:0000256" key="4">
    <source>
        <dbReference type="ARBA" id="ARBA00022618"/>
    </source>
</evidence>
<keyword evidence="3" id="KW-0963">Cytoplasm</keyword>
<keyword evidence="4" id="KW-0132">Cell division</keyword>
<proteinExistence type="inferred from homology"/>
<reference evidence="10" key="2">
    <citation type="submission" date="2025-09" db="UniProtKB">
        <authorList>
            <consortium name="Ensembl"/>
        </authorList>
    </citation>
    <scope>IDENTIFICATION</scope>
</reference>
<sequence>MASHVTLDEREFKVKSWLHELFGDVPVPTCDLDLHMIEVLEEMMERNRQQDEACRIMIEEYKHTAQEYDTRAQQLQKLLSDSVGFSAISSKSLQALVNSALVLDLQDTKDSSFMLAMNEHTNSIERARAVLNENKKQVQHLLHLVSATRSREQQLAR</sequence>
<keyword evidence="8" id="KW-0206">Cytoskeleton</keyword>
<comment type="subcellular location">
    <subcellularLocation>
        <location evidence="1">Cytoplasm</location>
        <location evidence="1">Cytoskeleton</location>
        <location evidence="1">Spindle</location>
    </subcellularLocation>
</comment>
<dbReference type="OMA" id="MERNEMR"/>
<dbReference type="GO" id="GO:0005819">
    <property type="term" value="C:spindle"/>
    <property type="evidence" value="ECO:0007669"/>
    <property type="project" value="UniProtKB-SubCell"/>
</dbReference>
<dbReference type="GO" id="GO:0051301">
    <property type="term" value="P:cell division"/>
    <property type="evidence" value="ECO:0007669"/>
    <property type="project" value="UniProtKB-KW"/>
</dbReference>
<organism evidence="10 11">
    <name type="scientific">Eptatretus burgeri</name>
    <name type="common">Inshore hagfish</name>
    <dbReference type="NCBI Taxonomy" id="7764"/>
    <lineage>
        <taxon>Eukaryota</taxon>
        <taxon>Metazoa</taxon>
        <taxon>Chordata</taxon>
        <taxon>Craniata</taxon>
        <taxon>Vertebrata</taxon>
        <taxon>Cyclostomata</taxon>
        <taxon>Myxini</taxon>
        <taxon>Myxiniformes</taxon>
        <taxon>Myxinidae</taxon>
        <taxon>Eptatretinae</taxon>
        <taxon>Eptatretus</taxon>
    </lineage>
</organism>